<evidence type="ECO:0000313" key="2">
    <source>
        <dbReference type="EMBL" id="OWY95213.1"/>
    </source>
</evidence>
<dbReference type="PANTHER" id="PTHR13510">
    <property type="entry name" value="FYVE-FINGER-CONTAINING RAB5 EFFECTOR PROTEIN RABENOSYN-5-RELATED"/>
    <property type="match status" value="1"/>
</dbReference>
<accession>A0A225UQA6</accession>
<reference evidence="3" key="1">
    <citation type="submission" date="2017-03" db="EMBL/GenBank/DDBJ databases">
        <title>Phytopthora megakarya and P. palmivora, two closely related causual agents of cacao black pod achieved similar genome size and gene model numbers by different mechanisms.</title>
        <authorList>
            <person name="Ali S."/>
            <person name="Shao J."/>
            <person name="Larry D.J."/>
            <person name="Kronmiller B."/>
            <person name="Shen D."/>
            <person name="Strem M.D."/>
            <person name="Melnick R.L."/>
            <person name="Guiltinan M.J."/>
            <person name="Tyler B.M."/>
            <person name="Meinhardt L.W."/>
            <person name="Bailey B.A."/>
        </authorList>
    </citation>
    <scope>NUCLEOTIDE SEQUENCE [LARGE SCALE GENOMIC DNA]</scope>
    <source>
        <strain evidence="3">zdho120</strain>
    </source>
</reference>
<evidence type="ECO:0000256" key="1">
    <source>
        <dbReference type="SAM" id="MobiDB-lite"/>
    </source>
</evidence>
<dbReference type="OrthoDB" id="99575at2759"/>
<dbReference type="PANTHER" id="PTHR13510:SF44">
    <property type="entry name" value="RABENOSYN-5"/>
    <property type="match status" value="1"/>
</dbReference>
<feature type="compositionally biased region" description="Basic and acidic residues" evidence="1">
    <location>
        <begin position="80"/>
        <end position="89"/>
    </location>
</feature>
<protein>
    <submittedName>
        <fullName evidence="2">Uncharacterized protein</fullName>
    </submittedName>
</protein>
<dbReference type="InterPro" id="IPR052727">
    <property type="entry name" value="Rab4/Rab5_effector"/>
</dbReference>
<proteinExistence type="predicted"/>
<name>A0A225UQA6_9STRA</name>
<feature type="region of interest" description="Disordered" evidence="1">
    <location>
        <begin position="72"/>
        <end position="91"/>
    </location>
</feature>
<dbReference type="Proteomes" id="UP000198211">
    <property type="component" value="Unassembled WGS sequence"/>
</dbReference>
<evidence type="ECO:0000313" key="3">
    <source>
        <dbReference type="Proteomes" id="UP000198211"/>
    </source>
</evidence>
<organism evidence="2 3">
    <name type="scientific">Phytophthora megakarya</name>
    <dbReference type="NCBI Taxonomy" id="4795"/>
    <lineage>
        <taxon>Eukaryota</taxon>
        <taxon>Sar</taxon>
        <taxon>Stramenopiles</taxon>
        <taxon>Oomycota</taxon>
        <taxon>Peronosporomycetes</taxon>
        <taxon>Peronosporales</taxon>
        <taxon>Peronosporaceae</taxon>
        <taxon>Phytophthora</taxon>
    </lineage>
</organism>
<dbReference type="EMBL" id="NBNE01013250">
    <property type="protein sequence ID" value="OWY95213.1"/>
    <property type="molecule type" value="Genomic_DNA"/>
</dbReference>
<dbReference type="AlphaFoldDB" id="A0A225UQA6"/>
<gene>
    <name evidence="2" type="ORF">PHMEG_00034842</name>
</gene>
<comment type="caution">
    <text evidence="2">The sequence shown here is derived from an EMBL/GenBank/DDBJ whole genome shotgun (WGS) entry which is preliminary data.</text>
</comment>
<keyword evidence="3" id="KW-1185">Reference proteome</keyword>
<feature type="non-terminal residue" evidence="2">
    <location>
        <position position="175"/>
    </location>
</feature>
<sequence length="175" mass="19551">MVKCTRAEGVVPDRVHLSTTKRQDLMDLADGIIAETLHTYEFFVANDRQLPSDQWKHVKSREKVRVYRSRRGKMNKMHSQSHDEKDPSRPRLMSAGAMEQHQRQAAAYGRPYAYDDPVQDEEISTTTNSSSSDAGSFSLFEDSVLAKVKPSHVPLIVATGQIDGTLEDVAYGGLA</sequence>